<dbReference type="STRING" id="637679.GCA_001550055_00113"/>
<reference evidence="3 4" key="1">
    <citation type="submission" date="2016-10" db="EMBL/GenBank/DDBJ databases">
        <authorList>
            <person name="de Groot N.N."/>
        </authorList>
    </citation>
    <scope>NUCLEOTIDE SEQUENCE [LARGE SCALE GENOMIC DNA]</scope>
    <source>
        <strain evidence="3 4">CGMCC 1.9109</strain>
    </source>
</reference>
<protein>
    <submittedName>
        <fullName evidence="3">Uncharacterized protein</fullName>
    </submittedName>
</protein>
<keyword evidence="4" id="KW-1185">Reference proteome</keyword>
<keyword evidence="2" id="KW-0732">Signal</keyword>
<evidence type="ECO:0000313" key="3">
    <source>
        <dbReference type="EMBL" id="SDE59933.1"/>
    </source>
</evidence>
<organism evidence="3 4">
    <name type="scientific">Kordiimonas lacus</name>
    <dbReference type="NCBI Taxonomy" id="637679"/>
    <lineage>
        <taxon>Bacteria</taxon>
        <taxon>Pseudomonadati</taxon>
        <taxon>Pseudomonadota</taxon>
        <taxon>Alphaproteobacteria</taxon>
        <taxon>Kordiimonadales</taxon>
        <taxon>Kordiimonadaceae</taxon>
        <taxon>Kordiimonas</taxon>
    </lineage>
</organism>
<feature type="signal peptide" evidence="2">
    <location>
        <begin position="1"/>
        <end position="20"/>
    </location>
</feature>
<evidence type="ECO:0000256" key="2">
    <source>
        <dbReference type="SAM" id="SignalP"/>
    </source>
</evidence>
<name>A0A1G7E8D5_9PROT</name>
<evidence type="ECO:0000256" key="1">
    <source>
        <dbReference type="SAM" id="Phobius"/>
    </source>
</evidence>
<sequence>MQLIRLIILTLSMVSTLVLAQPALAQLQGDGEDPRQLAHDIYVGVNRGSPPAAVALKLADVIRVYRFRCTRVTDYQVYVSRPNLLDIKVKCSGDPLYGVTVASNGYVAVYGGNGILGALDRRDGLIYSFSASGDVESDSRLTADQALDETVDRLQLDDGMNLWYVMAMFAVLLALMILIAGVWMKMWRRRDAKKRERRKIKPMARHTVQATTDVKDMLLKESTRVAANIYKHPSGIFIARGKRGKRRFFRSRFWAAMYRSIGLRMFETGAPQVMHVDMPGEAETPQG</sequence>
<keyword evidence="1" id="KW-0812">Transmembrane</keyword>
<gene>
    <name evidence="3" type="ORF">SAMN04488071_3334</name>
</gene>
<dbReference type="EMBL" id="FNAK01000008">
    <property type="protein sequence ID" value="SDE59933.1"/>
    <property type="molecule type" value="Genomic_DNA"/>
</dbReference>
<dbReference type="Proteomes" id="UP000183685">
    <property type="component" value="Unassembled WGS sequence"/>
</dbReference>
<feature type="transmembrane region" description="Helical" evidence="1">
    <location>
        <begin position="162"/>
        <end position="184"/>
    </location>
</feature>
<keyword evidence="1" id="KW-1133">Transmembrane helix</keyword>
<keyword evidence="1" id="KW-0472">Membrane</keyword>
<dbReference type="AlphaFoldDB" id="A0A1G7E8D5"/>
<proteinExistence type="predicted"/>
<feature type="chain" id="PRO_5010370593" evidence="2">
    <location>
        <begin position="21"/>
        <end position="287"/>
    </location>
</feature>
<evidence type="ECO:0000313" key="4">
    <source>
        <dbReference type="Proteomes" id="UP000183685"/>
    </source>
</evidence>
<accession>A0A1G7E8D5</accession>